<feature type="compositionally biased region" description="Basic and acidic residues" evidence="2">
    <location>
        <begin position="401"/>
        <end position="415"/>
    </location>
</feature>
<evidence type="ECO:0000256" key="2">
    <source>
        <dbReference type="SAM" id="MobiDB-lite"/>
    </source>
</evidence>
<evidence type="ECO:0000259" key="3">
    <source>
        <dbReference type="PROSITE" id="PS50835"/>
    </source>
</evidence>
<protein>
    <submittedName>
        <fullName evidence="4">Antigen-presenting glycoprotein CD1d-like</fullName>
    </submittedName>
</protein>
<organism evidence="4 5">
    <name type="scientific">Podarcis lilfordi</name>
    <name type="common">Lilford's wall lizard</name>
    <dbReference type="NCBI Taxonomy" id="74358"/>
    <lineage>
        <taxon>Eukaryota</taxon>
        <taxon>Metazoa</taxon>
        <taxon>Chordata</taxon>
        <taxon>Craniata</taxon>
        <taxon>Vertebrata</taxon>
        <taxon>Euteleostomi</taxon>
        <taxon>Lepidosauria</taxon>
        <taxon>Squamata</taxon>
        <taxon>Bifurcata</taxon>
        <taxon>Unidentata</taxon>
        <taxon>Episquamata</taxon>
        <taxon>Laterata</taxon>
        <taxon>Lacertibaenia</taxon>
        <taxon>Lacertidae</taxon>
        <taxon>Podarcis</taxon>
    </lineage>
</organism>
<dbReference type="GO" id="GO:0009897">
    <property type="term" value="C:external side of plasma membrane"/>
    <property type="evidence" value="ECO:0007669"/>
    <property type="project" value="TreeGrafter"/>
</dbReference>
<dbReference type="AlphaFoldDB" id="A0AA35JX74"/>
<dbReference type="InterPro" id="IPR037055">
    <property type="entry name" value="MHC_I-like_Ag-recog_sf"/>
</dbReference>
<dbReference type="GO" id="GO:0005615">
    <property type="term" value="C:extracellular space"/>
    <property type="evidence" value="ECO:0007669"/>
    <property type="project" value="TreeGrafter"/>
</dbReference>
<evidence type="ECO:0000256" key="1">
    <source>
        <dbReference type="ARBA" id="ARBA00023180"/>
    </source>
</evidence>
<dbReference type="GO" id="GO:0030883">
    <property type="term" value="F:endogenous lipid antigen binding"/>
    <property type="evidence" value="ECO:0007669"/>
    <property type="project" value="TreeGrafter"/>
</dbReference>
<proteinExistence type="predicted"/>
<dbReference type="GO" id="GO:0071723">
    <property type="term" value="F:lipopeptide binding"/>
    <property type="evidence" value="ECO:0007669"/>
    <property type="project" value="TreeGrafter"/>
</dbReference>
<sequence length="424" mass="46744">MRLVQGCADGTGVGKSPGSTRLACRNAIPAQGGRDRVLEFRRRSVGSSLRNRNLPCGRRESELLSLSARAPASSMHVRRGQKRALQSPAWVLLLFGFLASSPCRASPASLPLPETPHVLRLLQTVVFHNASDTDIEGATFLGDVAVVTLDTRTWKFKFLQPWGVSGLTPQEWDLLLKIIKGYFLGFVQTINKMVVFLKGSYPFVVQSLIFCESTSNGTTRGFYDAALGGESIVTFSADNGSWVALQENAMADYVQQTLNGDKGTVATLQILLLGQCIRAHNTFLETGKEAVQRQVSPDYGVFAHKTPPAPDSLLLVCRVTGFYPQPINVSWLQDGKELPSSDFNSTEILPNHDLTYQIRSTLVIKSADERSYACRVQHISVGVKIIPWGAMKTSTQRKEHHQLEDEEKRKPRRTAEMLSLSPSA</sequence>
<dbReference type="GO" id="GO:0001916">
    <property type="term" value="P:positive regulation of T cell mediated cytotoxicity"/>
    <property type="evidence" value="ECO:0007669"/>
    <property type="project" value="TreeGrafter"/>
</dbReference>
<dbReference type="PROSITE" id="PS00290">
    <property type="entry name" value="IG_MHC"/>
    <property type="match status" value="1"/>
</dbReference>
<dbReference type="SUPFAM" id="SSF48726">
    <property type="entry name" value="Immunoglobulin"/>
    <property type="match status" value="1"/>
</dbReference>
<dbReference type="PANTHER" id="PTHR16675">
    <property type="entry name" value="MHC CLASS I-RELATED"/>
    <property type="match status" value="1"/>
</dbReference>
<reference evidence="4" key="1">
    <citation type="submission" date="2022-12" db="EMBL/GenBank/DDBJ databases">
        <authorList>
            <person name="Alioto T."/>
            <person name="Alioto T."/>
            <person name="Gomez Garrido J."/>
        </authorList>
    </citation>
    <scope>NUCLEOTIDE SEQUENCE</scope>
</reference>
<dbReference type="InterPro" id="IPR011161">
    <property type="entry name" value="MHC_I-like_Ag-recog"/>
</dbReference>
<dbReference type="SUPFAM" id="SSF54452">
    <property type="entry name" value="MHC antigen-recognition domain"/>
    <property type="match status" value="1"/>
</dbReference>
<dbReference type="GO" id="GO:0048007">
    <property type="term" value="P:antigen processing and presentation, exogenous lipid antigen via MHC class Ib"/>
    <property type="evidence" value="ECO:0007669"/>
    <property type="project" value="TreeGrafter"/>
</dbReference>
<dbReference type="GO" id="GO:0006955">
    <property type="term" value="P:immune response"/>
    <property type="evidence" value="ECO:0007669"/>
    <property type="project" value="TreeGrafter"/>
</dbReference>
<dbReference type="InterPro" id="IPR011162">
    <property type="entry name" value="MHC_I/II-like_Ag-recog"/>
</dbReference>
<feature type="region of interest" description="Disordered" evidence="2">
    <location>
        <begin position="393"/>
        <end position="424"/>
    </location>
</feature>
<dbReference type="InterPro" id="IPR013783">
    <property type="entry name" value="Ig-like_fold"/>
</dbReference>
<keyword evidence="1" id="KW-0325">Glycoprotein</keyword>
<evidence type="ECO:0000313" key="4">
    <source>
        <dbReference type="EMBL" id="CAI5767766.1"/>
    </source>
</evidence>
<dbReference type="SMART" id="SM00407">
    <property type="entry name" value="IGc1"/>
    <property type="match status" value="1"/>
</dbReference>
<dbReference type="Gene3D" id="3.30.500.10">
    <property type="entry name" value="MHC class I-like antigen recognition-like"/>
    <property type="match status" value="1"/>
</dbReference>
<name>A0AA35JX74_9SAUR</name>
<dbReference type="InterPro" id="IPR050208">
    <property type="entry name" value="MHC_class-I_related"/>
</dbReference>
<accession>A0AA35JX74</accession>
<dbReference type="GO" id="GO:0030884">
    <property type="term" value="F:exogenous lipid antigen binding"/>
    <property type="evidence" value="ECO:0007669"/>
    <property type="project" value="TreeGrafter"/>
</dbReference>
<dbReference type="EMBL" id="OX395127">
    <property type="protein sequence ID" value="CAI5767766.1"/>
    <property type="molecule type" value="Genomic_DNA"/>
</dbReference>
<keyword evidence="5" id="KW-1185">Reference proteome</keyword>
<dbReference type="Pfam" id="PF16497">
    <property type="entry name" value="MHC_I_3"/>
    <property type="match status" value="1"/>
</dbReference>
<gene>
    <name evidence="4" type="ORF">PODLI_1B005890</name>
</gene>
<dbReference type="InterPro" id="IPR036179">
    <property type="entry name" value="Ig-like_dom_sf"/>
</dbReference>
<dbReference type="InterPro" id="IPR003597">
    <property type="entry name" value="Ig_C1-set"/>
</dbReference>
<dbReference type="PANTHER" id="PTHR16675:SF160">
    <property type="entry name" value="T-CELL SURFACE GLYCOPROTEIN CD1A"/>
    <property type="match status" value="1"/>
</dbReference>
<dbReference type="Gene3D" id="2.60.40.10">
    <property type="entry name" value="Immunoglobulins"/>
    <property type="match status" value="1"/>
</dbReference>
<feature type="domain" description="Ig-like" evidence="3">
    <location>
        <begin position="297"/>
        <end position="378"/>
    </location>
</feature>
<dbReference type="Proteomes" id="UP001178461">
    <property type="component" value="Chromosome 2"/>
</dbReference>
<dbReference type="InterPro" id="IPR007110">
    <property type="entry name" value="Ig-like_dom"/>
</dbReference>
<dbReference type="Pfam" id="PF07654">
    <property type="entry name" value="C1-set"/>
    <property type="match status" value="1"/>
</dbReference>
<evidence type="ECO:0000313" key="5">
    <source>
        <dbReference type="Proteomes" id="UP001178461"/>
    </source>
</evidence>
<dbReference type="GO" id="GO:0048006">
    <property type="term" value="P:antigen processing and presentation, endogenous lipid antigen via MHC class Ib"/>
    <property type="evidence" value="ECO:0007669"/>
    <property type="project" value="TreeGrafter"/>
</dbReference>
<dbReference type="InterPro" id="IPR003006">
    <property type="entry name" value="Ig/MHC_CS"/>
</dbReference>
<dbReference type="PROSITE" id="PS50835">
    <property type="entry name" value="IG_LIKE"/>
    <property type="match status" value="1"/>
</dbReference>